<dbReference type="EC" id="1.6.99.3" evidence="7"/>
<gene>
    <name evidence="7" type="ORF">AtDm6_2562</name>
</gene>
<dbReference type="PATRIC" id="fig|104102.7.peg.2531"/>
<dbReference type="InterPro" id="IPR036188">
    <property type="entry name" value="FAD/NAD-bd_sf"/>
</dbReference>
<dbReference type="InterPro" id="IPR051169">
    <property type="entry name" value="NADH-Q_oxidoreductase"/>
</dbReference>
<sequence length="213" mass="23274">MTEKFRIVIIGGGVAGMALATRLGDKLGKSGRASIMLVDKSFTHVWKPMLHCFAAGTAHNPNDRISFLSQASRHHFEFWPGEVIALDRSAKQMTLASINDPDGKCVLDERKLEYDVVIVALGSRANDFNIPGVAKHCLFINNFVESVDFNDKFRMEQLRAFGEGQPLEIAIVGGGATGTQLAAELHKALDLASLYSFEKKTPGYKALSFGSRS</sequence>
<dbReference type="Pfam" id="PF07992">
    <property type="entry name" value="Pyr_redox_2"/>
    <property type="match status" value="1"/>
</dbReference>
<keyword evidence="4" id="KW-0274">FAD</keyword>
<feature type="domain" description="FAD/NAD(P)-binding" evidence="6">
    <location>
        <begin position="5"/>
        <end position="188"/>
    </location>
</feature>
<evidence type="ECO:0000256" key="4">
    <source>
        <dbReference type="ARBA" id="ARBA00022827"/>
    </source>
</evidence>
<comment type="cofactor">
    <cofactor evidence="1">
        <name>FAD</name>
        <dbReference type="ChEBI" id="CHEBI:57692"/>
    </cofactor>
</comment>
<evidence type="ECO:0000256" key="1">
    <source>
        <dbReference type="ARBA" id="ARBA00001974"/>
    </source>
</evidence>
<dbReference type="GO" id="GO:0003955">
    <property type="term" value="F:NAD(P)H dehydrogenase (quinone) activity"/>
    <property type="evidence" value="ECO:0007669"/>
    <property type="project" value="TreeGrafter"/>
</dbReference>
<keyword evidence="8" id="KW-1185">Reference proteome</keyword>
<evidence type="ECO:0000259" key="6">
    <source>
        <dbReference type="Pfam" id="PF07992"/>
    </source>
</evidence>
<reference evidence="7 8" key="1">
    <citation type="submission" date="2014-06" db="EMBL/GenBank/DDBJ databases">
        <title>Functional and comparative genomic analyses of the Drosophila gut microbiota identify candidate symbiosis factors.</title>
        <authorList>
            <person name="Newell P.D."/>
            <person name="Chaston J.M."/>
            <person name="Douglas A.E."/>
        </authorList>
    </citation>
    <scope>NUCLEOTIDE SEQUENCE [LARGE SCALE GENOMIC DNA]</scope>
    <source>
        <strain evidence="7 8">DmCS_006</strain>
    </source>
</reference>
<dbReference type="AlphaFoldDB" id="A0A094YJE4"/>
<keyword evidence="3" id="KW-0285">Flavoprotein</keyword>
<dbReference type="EMBL" id="JOKM01000086">
    <property type="protein sequence ID" value="KGB22160.1"/>
    <property type="molecule type" value="Genomic_DNA"/>
</dbReference>
<accession>A0A094YJE4</accession>
<dbReference type="STRING" id="104102.AtDm6_2562"/>
<organism evidence="7 8">
    <name type="scientific">Acetobacter tropicalis</name>
    <dbReference type="NCBI Taxonomy" id="104102"/>
    <lineage>
        <taxon>Bacteria</taxon>
        <taxon>Pseudomonadati</taxon>
        <taxon>Pseudomonadota</taxon>
        <taxon>Alphaproteobacteria</taxon>
        <taxon>Acetobacterales</taxon>
        <taxon>Acetobacteraceae</taxon>
        <taxon>Acetobacter</taxon>
    </lineage>
</organism>
<evidence type="ECO:0000256" key="2">
    <source>
        <dbReference type="ARBA" id="ARBA00005272"/>
    </source>
</evidence>
<dbReference type="SUPFAM" id="SSF51905">
    <property type="entry name" value="FAD/NAD(P)-binding domain"/>
    <property type="match status" value="1"/>
</dbReference>
<dbReference type="InterPro" id="IPR023753">
    <property type="entry name" value="FAD/NAD-binding_dom"/>
</dbReference>
<proteinExistence type="inferred from homology"/>
<dbReference type="Gene3D" id="3.50.50.100">
    <property type="match status" value="1"/>
</dbReference>
<evidence type="ECO:0000313" key="7">
    <source>
        <dbReference type="EMBL" id="KGB22160.1"/>
    </source>
</evidence>
<evidence type="ECO:0000256" key="3">
    <source>
        <dbReference type="ARBA" id="ARBA00022630"/>
    </source>
</evidence>
<dbReference type="PANTHER" id="PTHR42913:SF3">
    <property type="entry name" value="64 KDA MITOCHONDRIAL NADH DEHYDROGENASE (EUROFUNG)"/>
    <property type="match status" value="1"/>
</dbReference>
<comment type="caution">
    <text evidence="7">The sequence shown here is derived from an EMBL/GenBank/DDBJ whole genome shotgun (WGS) entry which is preliminary data.</text>
</comment>
<dbReference type="PRINTS" id="PR00368">
    <property type="entry name" value="FADPNR"/>
</dbReference>
<comment type="similarity">
    <text evidence="2">Belongs to the NADH dehydrogenase family.</text>
</comment>
<dbReference type="Proteomes" id="UP000029448">
    <property type="component" value="Unassembled WGS sequence"/>
</dbReference>
<dbReference type="GO" id="GO:0019646">
    <property type="term" value="P:aerobic electron transport chain"/>
    <property type="evidence" value="ECO:0007669"/>
    <property type="project" value="TreeGrafter"/>
</dbReference>
<name>A0A094YJE4_9PROT</name>
<protein>
    <submittedName>
        <fullName evidence="7">NADH dehydrogenase</fullName>
        <ecNumber evidence="7">1.6.99.3</ecNumber>
    </submittedName>
</protein>
<evidence type="ECO:0000313" key="8">
    <source>
        <dbReference type="Proteomes" id="UP000029448"/>
    </source>
</evidence>
<dbReference type="PANTHER" id="PTHR42913">
    <property type="entry name" value="APOPTOSIS-INDUCING FACTOR 1"/>
    <property type="match status" value="1"/>
</dbReference>
<keyword evidence="5 7" id="KW-0560">Oxidoreductase</keyword>
<evidence type="ECO:0000256" key="5">
    <source>
        <dbReference type="ARBA" id="ARBA00023002"/>
    </source>
</evidence>